<evidence type="ECO:0000313" key="1">
    <source>
        <dbReference type="EMBL" id="NBI54658.1"/>
    </source>
</evidence>
<organism evidence="1 2">
    <name type="scientific">Photobacterium alginatilyticum</name>
    <dbReference type="NCBI Taxonomy" id="1775171"/>
    <lineage>
        <taxon>Bacteria</taxon>
        <taxon>Pseudomonadati</taxon>
        <taxon>Pseudomonadota</taxon>
        <taxon>Gammaproteobacteria</taxon>
        <taxon>Vibrionales</taxon>
        <taxon>Vibrionaceae</taxon>
        <taxon>Photobacterium</taxon>
    </lineage>
</organism>
<comment type="caution">
    <text evidence="1">The sequence shown here is derived from an EMBL/GenBank/DDBJ whole genome shotgun (WGS) entry which is preliminary data.</text>
</comment>
<protein>
    <submittedName>
        <fullName evidence="1">Uncharacterized protein</fullName>
    </submittedName>
</protein>
<gene>
    <name evidence="1" type="ORF">EIZ48_19270</name>
</gene>
<sequence>MMQIYANAENLQIVQNAITELVQGKRQVKAEYVTADGYKNSVEYTSVSLNELRQLEADLQQQLQPAVIMESIDVEIEF</sequence>
<dbReference type="EMBL" id="RSEJ01000022">
    <property type="protein sequence ID" value="NBI54658.1"/>
    <property type="molecule type" value="Genomic_DNA"/>
</dbReference>
<dbReference type="InterPro" id="IPR036626">
    <property type="entry name" value="GpW_sf"/>
</dbReference>
<proteinExistence type="predicted"/>
<dbReference type="Gene3D" id="3.30.1580.10">
    <property type="entry name" value="Head-to-tail joining protein W"/>
    <property type="match status" value="1"/>
</dbReference>
<dbReference type="InterPro" id="IPR004174">
    <property type="entry name" value="GpW"/>
</dbReference>
<evidence type="ECO:0000313" key="2">
    <source>
        <dbReference type="Proteomes" id="UP000738517"/>
    </source>
</evidence>
<dbReference type="SUPFAM" id="SSF64210">
    <property type="entry name" value="Head-to-tail joining protein W, gpW"/>
    <property type="match status" value="1"/>
</dbReference>
<keyword evidence="2" id="KW-1185">Reference proteome</keyword>
<accession>A0ABW9YLI5</accession>
<dbReference type="Proteomes" id="UP000738517">
    <property type="component" value="Unassembled WGS sequence"/>
</dbReference>
<dbReference type="Pfam" id="PF02831">
    <property type="entry name" value="gpW"/>
    <property type="match status" value="1"/>
</dbReference>
<name>A0ABW9YLI5_9GAMM</name>
<reference evidence="1 2" key="1">
    <citation type="journal article" date="2017" name="Int. J. Syst. Evol. Microbiol.">
        <title>Photobacterium alginatilyticum sp. nov., a marine bacterium isolated from bottom seawater.</title>
        <authorList>
            <person name="Wang X."/>
            <person name="Wang Y."/>
            <person name="Yang X."/>
            <person name="Sun H."/>
            <person name="Li B."/>
            <person name="Zhang X.H."/>
        </authorList>
    </citation>
    <scope>NUCLEOTIDE SEQUENCE [LARGE SCALE GENOMIC DNA]</scope>
    <source>
        <strain evidence="1 2">P03D4</strain>
    </source>
</reference>